<dbReference type="Pfam" id="PF00072">
    <property type="entry name" value="Response_reg"/>
    <property type="match status" value="1"/>
</dbReference>
<evidence type="ECO:0000256" key="3">
    <source>
        <dbReference type="ARBA" id="ARBA00023015"/>
    </source>
</evidence>
<proteinExistence type="predicted"/>
<evidence type="ECO:0000313" key="9">
    <source>
        <dbReference type="Proteomes" id="UP000008206"/>
    </source>
</evidence>
<feature type="modified residue" description="4-aspartylphosphate" evidence="6">
    <location>
        <position position="65"/>
    </location>
</feature>
<keyword evidence="4" id="KW-0238">DNA-binding</keyword>
<dbReference type="InterPro" id="IPR011006">
    <property type="entry name" value="CheY-like_superfamily"/>
</dbReference>
<dbReference type="PANTHER" id="PTHR48111">
    <property type="entry name" value="REGULATOR OF RPOS"/>
    <property type="match status" value="1"/>
</dbReference>
<evidence type="ECO:0000259" key="7">
    <source>
        <dbReference type="PROSITE" id="PS50110"/>
    </source>
</evidence>
<dbReference type="GO" id="GO:0005829">
    <property type="term" value="C:cytosol"/>
    <property type="evidence" value="ECO:0007669"/>
    <property type="project" value="TreeGrafter"/>
</dbReference>
<dbReference type="GO" id="GO:0006355">
    <property type="term" value="P:regulation of DNA-templated transcription"/>
    <property type="evidence" value="ECO:0007669"/>
    <property type="project" value="TreeGrafter"/>
</dbReference>
<evidence type="ECO:0000256" key="1">
    <source>
        <dbReference type="ARBA" id="ARBA00022553"/>
    </source>
</evidence>
<dbReference type="GO" id="GO:0000976">
    <property type="term" value="F:transcription cis-regulatory region binding"/>
    <property type="evidence" value="ECO:0007669"/>
    <property type="project" value="TreeGrafter"/>
</dbReference>
<dbReference type="PANTHER" id="PTHR48111:SF1">
    <property type="entry name" value="TWO-COMPONENT RESPONSE REGULATOR ORR33"/>
    <property type="match status" value="1"/>
</dbReference>
<dbReference type="AlphaFoldDB" id="E0UEC4"/>
<dbReference type="PROSITE" id="PS50110">
    <property type="entry name" value="RESPONSE_REGULATORY"/>
    <property type="match status" value="1"/>
</dbReference>
<evidence type="ECO:0000313" key="8">
    <source>
        <dbReference type="EMBL" id="ADN15370.1"/>
    </source>
</evidence>
<gene>
    <name evidence="8" type="ordered locus">Cyan7822_3421</name>
</gene>
<dbReference type="Proteomes" id="UP000008206">
    <property type="component" value="Chromosome"/>
</dbReference>
<dbReference type="InterPro" id="IPR001789">
    <property type="entry name" value="Sig_transdc_resp-reg_receiver"/>
</dbReference>
<dbReference type="EMBL" id="CP002198">
    <property type="protein sequence ID" value="ADN15370.1"/>
    <property type="molecule type" value="Genomic_DNA"/>
</dbReference>
<accession>E0UEC4</accession>
<dbReference type="HOGENOM" id="CLU_929570_0_0_3"/>
<keyword evidence="2" id="KW-0902">Two-component regulatory system</keyword>
<reference evidence="9" key="1">
    <citation type="journal article" date="2011" name="MBio">
        <title>Novel metabolic attributes of the genus Cyanothece, comprising a group of unicellular nitrogen-fixing Cyanobacteria.</title>
        <authorList>
            <person name="Bandyopadhyay A."/>
            <person name="Elvitigala T."/>
            <person name="Welsh E."/>
            <person name="Stockel J."/>
            <person name="Liberton M."/>
            <person name="Min H."/>
            <person name="Sherman L.A."/>
            <person name="Pakrasi H.B."/>
        </authorList>
    </citation>
    <scope>NUCLEOTIDE SEQUENCE [LARGE SCALE GENOMIC DNA]</scope>
    <source>
        <strain evidence="9">PCC 7822</strain>
    </source>
</reference>
<keyword evidence="9" id="KW-1185">Reference proteome</keyword>
<dbReference type="KEGG" id="cyj:Cyan7822_3421"/>
<evidence type="ECO:0000256" key="6">
    <source>
        <dbReference type="PROSITE-ProRule" id="PRU00169"/>
    </source>
</evidence>
<dbReference type="RefSeq" id="WP_013323439.1">
    <property type="nucleotide sequence ID" value="NC_014501.1"/>
</dbReference>
<dbReference type="SMART" id="SM00448">
    <property type="entry name" value="REC"/>
    <property type="match status" value="1"/>
</dbReference>
<evidence type="ECO:0000256" key="4">
    <source>
        <dbReference type="ARBA" id="ARBA00023125"/>
    </source>
</evidence>
<dbReference type="GO" id="GO:0000156">
    <property type="term" value="F:phosphorelay response regulator activity"/>
    <property type="evidence" value="ECO:0007669"/>
    <property type="project" value="TreeGrafter"/>
</dbReference>
<dbReference type="InterPro" id="IPR039420">
    <property type="entry name" value="WalR-like"/>
</dbReference>
<dbReference type="SUPFAM" id="SSF52172">
    <property type="entry name" value="CheY-like"/>
    <property type="match status" value="1"/>
</dbReference>
<feature type="domain" description="Response regulatory" evidence="7">
    <location>
        <begin position="7"/>
        <end position="130"/>
    </location>
</feature>
<keyword evidence="1 6" id="KW-0597">Phosphoprotein</keyword>
<evidence type="ECO:0000256" key="5">
    <source>
        <dbReference type="ARBA" id="ARBA00023163"/>
    </source>
</evidence>
<dbReference type="STRING" id="497965.Cyan7822_3421"/>
<dbReference type="GO" id="GO:0032993">
    <property type="term" value="C:protein-DNA complex"/>
    <property type="evidence" value="ECO:0007669"/>
    <property type="project" value="TreeGrafter"/>
</dbReference>
<dbReference type="eggNOG" id="COG2197">
    <property type="taxonomic scope" value="Bacteria"/>
</dbReference>
<keyword evidence="3" id="KW-0805">Transcription regulation</keyword>
<organism evidence="8 9">
    <name type="scientific">Gloeothece verrucosa (strain PCC 7822)</name>
    <name type="common">Cyanothece sp. (strain PCC 7822)</name>
    <dbReference type="NCBI Taxonomy" id="497965"/>
    <lineage>
        <taxon>Bacteria</taxon>
        <taxon>Bacillati</taxon>
        <taxon>Cyanobacteriota</taxon>
        <taxon>Cyanophyceae</taxon>
        <taxon>Oscillatoriophycideae</taxon>
        <taxon>Chroococcales</taxon>
        <taxon>Aphanothecaceae</taxon>
        <taxon>Gloeothece</taxon>
        <taxon>Gloeothece verrucosa</taxon>
    </lineage>
</organism>
<dbReference type="OrthoDB" id="456622at2"/>
<dbReference type="CDD" id="cd00156">
    <property type="entry name" value="REC"/>
    <property type="match status" value="1"/>
</dbReference>
<protein>
    <submittedName>
        <fullName evidence="8">Response regulator receiver protein</fullName>
    </submittedName>
</protein>
<keyword evidence="5" id="KW-0804">Transcription</keyword>
<evidence type="ECO:0000256" key="2">
    <source>
        <dbReference type="ARBA" id="ARBA00023012"/>
    </source>
</evidence>
<sequence>MSSNLCKGLIIEDDPAKIDLIKRLLCDVEHNSLAQGLSFGFTFVDSLKEGLEKLTSENFNVILLDLTLPDSQGVNALVKLREVFTRIPIIVQLDNEDENLAIKVFQLGADGYLKADYLDTNLLIYQIRLAIEKQQYIAQLEAQQQEREFEVLEKLIHASNTSITARMFGSQPIRESVPDIFEEMVQSYAELLSLALEQRAYKIEHNISERLRILADKLGFLKASPRDVIDLHTTTLKQKNQDVTLAKAQAYVSEGRLMVLELMGYLASFYRKYYIGLSTLNIISKSDQQK</sequence>
<dbReference type="Gene3D" id="3.40.50.2300">
    <property type="match status" value="1"/>
</dbReference>
<name>E0UEC4_GLOV7</name>